<keyword evidence="13" id="KW-1185">Reference proteome</keyword>
<dbReference type="OrthoDB" id="5984008at2759"/>
<evidence type="ECO:0000256" key="10">
    <source>
        <dbReference type="SAM" id="Phobius"/>
    </source>
</evidence>
<feature type="transmembrane region" description="Helical" evidence="10">
    <location>
        <begin position="640"/>
        <end position="658"/>
    </location>
</feature>
<keyword evidence="8" id="KW-0325">Glycoprotein</keyword>
<dbReference type="AlphaFoldDB" id="A0A7M5TW81"/>
<evidence type="ECO:0000256" key="8">
    <source>
        <dbReference type="ARBA" id="ARBA00023180"/>
    </source>
</evidence>
<evidence type="ECO:0000256" key="6">
    <source>
        <dbReference type="ARBA" id="ARBA00023136"/>
    </source>
</evidence>
<keyword evidence="4 10" id="KW-1133">Transmembrane helix</keyword>
<comment type="subcellular location">
    <subcellularLocation>
        <location evidence="1">Cell membrane</location>
        <topology evidence="1">Multi-pass membrane protein</topology>
    </subcellularLocation>
</comment>
<organism evidence="12 13">
    <name type="scientific">Clytia hemisphaerica</name>
    <dbReference type="NCBI Taxonomy" id="252671"/>
    <lineage>
        <taxon>Eukaryota</taxon>
        <taxon>Metazoa</taxon>
        <taxon>Cnidaria</taxon>
        <taxon>Hydrozoa</taxon>
        <taxon>Hydroidolina</taxon>
        <taxon>Leptothecata</taxon>
        <taxon>Obeliida</taxon>
        <taxon>Clytiidae</taxon>
        <taxon>Clytia</taxon>
    </lineage>
</organism>
<proteinExistence type="predicted"/>
<dbReference type="PRINTS" id="PR00248">
    <property type="entry name" value="GPCRMGR"/>
</dbReference>
<feature type="transmembrane region" description="Helical" evidence="10">
    <location>
        <begin position="725"/>
        <end position="747"/>
    </location>
</feature>
<feature type="domain" description="G-protein coupled receptors family 3 profile" evidence="11">
    <location>
        <begin position="572"/>
        <end position="826"/>
    </location>
</feature>
<accession>A0A7M5TW81</accession>
<keyword evidence="9" id="KW-0807">Transducer</keyword>
<dbReference type="Gene3D" id="2.10.50.30">
    <property type="entry name" value="GPCR, family 3, nine cysteines domain"/>
    <property type="match status" value="1"/>
</dbReference>
<evidence type="ECO:0000256" key="4">
    <source>
        <dbReference type="ARBA" id="ARBA00022989"/>
    </source>
</evidence>
<evidence type="ECO:0000313" key="13">
    <source>
        <dbReference type="Proteomes" id="UP000594262"/>
    </source>
</evidence>
<keyword evidence="5" id="KW-0297">G-protein coupled receptor</keyword>
<feature type="transmembrane region" description="Helical" evidence="10">
    <location>
        <begin position="608"/>
        <end position="628"/>
    </location>
</feature>
<dbReference type="InterPro" id="IPR038550">
    <property type="entry name" value="GPCR_3_9-Cys_sf"/>
</dbReference>
<sequence length="872" mass="100410">MKDSRTCYLTVFLSMIYIGQHQAHNLDPTTVYCDPMETIKYLYKDGDYLIISLVPLSYPSYKTAHLMLAESIVYSVDEANKQIMPEGKSLGYYIYDTVEAYLFETLTKILLRVMLDNGMLYESQLPVHTCRCLPPFDKPIIGIIGSETSHSTDYISSFTSFTNLPIISYWATSIEFNDRELYPRVFRTISDDGQLALILVEAMKKLGISFVSILSTDEQYGRSGRQELFKYLKKAGICIDIDIQIQLPMKLNFPKEMISNAKKREKELGVRQTFIIFAWSDISAAILQEASNQKFHNATWILSSFDNVAIGDSIDAEVLDGAITAVADSGIYSDFYEHFWGHLSSNMPHVLPEWTYKYEKKMGLKTVIEMVSDMTTRYYLAGYVRNAVFAYGTSVTSYMKANESNCTVDAVNNEKCEFDIKEYFENHLKHVSFKGLEDESIGFNEFGALNYPHFRVYDIFRDPQTVIRFKEVARTDRGELIYPNNGTHWIAKDIYDQSELRSTCSSVCGAGEQPFWDIGPNCCWICQKCKPGFAKERQGLEQCHQCQSNYSKADGKECLVFEDALMSDFKEMYIVFLVITVTGICLSVGLILLIMAYRTRRFVRAMDINFSLFQIHVQLVLFLVSVYVVVGETNSLQCHVYYFVLSPIFTMTFSFLLAKSEKLISIFNSKYRFSKRDLFINNSKTYFVILITIAIDVLITSVVYLQHTDQLVQTDYNPKTLRKEVYCVGGDLIYIKSIYCFLILLVASVQAFRSRNLPPRYNESKSLLFIIVASFLSVFSMSFMMRFLMKKKPFEDKLYTALGKSISNICILIFTFYFKFIDYLMQQKFRGGSRRRGGINFDNFLKTYTEDMERRKSRAAFELKSALKEISG</sequence>
<reference evidence="12" key="1">
    <citation type="submission" date="2021-01" db="UniProtKB">
        <authorList>
            <consortium name="EnsemblMetazoa"/>
        </authorList>
    </citation>
    <scope>IDENTIFICATION</scope>
</reference>
<keyword evidence="6 10" id="KW-0472">Membrane</keyword>
<dbReference type="RefSeq" id="XP_066930365.1">
    <property type="nucleotide sequence ID" value="XM_067074264.1"/>
</dbReference>
<dbReference type="GeneID" id="136817921"/>
<evidence type="ECO:0000256" key="7">
    <source>
        <dbReference type="ARBA" id="ARBA00023170"/>
    </source>
</evidence>
<evidence type="ECO:0000256" key="1">
    <source>
        <dbReference type="ARBA" id="ARBA00004651"/>
    </source>
</evidence>
<dbReference type="EnsemblMetazoa" id="CLYHEMT002844.1">
    <property type="protein sequence ID" value="CLYHEMP002844.1"/>
    <property type="gene ID" value="CLYHEMG002844"/>
</dbReference>
<dbReference type="SUPFAM" id="SSF53822">
    <property type="entry name" value="Periplasmic binding protein-like I"/>
    <property type="match status" value="1"/>
</dbReference>
<protein>
    <recommendedName>
        <fullName evidence="11">G-protein coupled receptors family 3 profile domain-containing protein</fullName>
    </recommendedName>
</protein>
<name>A0A7M5TW81_9CNID</name>
<dbReference type="Pfam" id="PF01094">
    <property type="entry name" value="ANF_receptor"/>
    <property type="match status" value="1"/>
</dbReference>
<feature type="transmembrane region" description="Helical" evidence="10">
    <location>
        <begin position="685"/>
        <end position="705"/>
    </location>
</feature>
<dbReference type="PROSITE" id="PS50259">
    <property type="entry name" value="G_PROTEIN_RECEP_F3_4"/>
    <property type="match status" value="1"/>
</dbReference>
<evidence type="ECO:0000256" key="2">
    <source>
        <dbReference type="ARBA" id="ARBA00022475"/>
    </source>
</evidence>
<dbReference type="InterPro" id="IPR017978">
    <property type="entry name" value="GPCR_3_C"/>
</dbReference>
<dbReference type="InterPro" id="IPR028082">
    <property type="entry name" value="Peripla_BP_I"/>
</dbReference>
<dbReference type="PANTHER" id="PTHR24060">
    <property type="entry name" value="METABOTROPIC GLUTAMATE RECEPTOR"/>
    <property type="match status" value="1"/>
</dbReference>
<feature type="transmembrane region" description="Helical" evidence="10">
    <location>
        <begin position="572"/>
        <end position="596"/>
    </location>
</feature>
<dbReference type="Pfam" id="PF00003">
    <property type="entry name" value="7tm_3"/>
    <property type="match status" value="1"/>
</dbReference>
<dbReference type="InterPro" id="IPR001828">
    <property type="entry name" value="ANF_lig-bd_rcpt"/>
</dbReference>
<dbReference type="GO" id="GO:0005886">
    <property type="term" value="C:plasma membrane"/>
    <property type="evidence" value="ECO:0007669"/>
    <property type="project" value="UniProtKB-SubCell"/>
</dbReference>
<evidence type="ECO:0000256" key="3">
    <source>
        <dbReference type="ARBA" id="ARBA00022692"/>
    </source>
</evidence>
<dbReference type="Proteomes" id="UP000594262">
    <property type="component" value="Unplaced"/>
</dbReference>
<evidence type="ECO:0000256" key="9">
    <source>
        <dbReference type="ARBA" id="ARBA00023224"/>
    </source>
</evidence>
<keyword evidence="2" id="KW-1003">Cell membrane</keyword>
<evidence type="ECO:0000313" key="12">
    <source>
        <dbReference type="EnsemblMetazoa" id="CLYHEMP002844.1"/>
    </source>
</evidence>
<dbReference type="Gene3D" id="3.40.50.2300">
    <property type="match status" value="2"/>
</dbReference>
<feature type="transmembrane region" description="Helical" evidence="10">
    <location>
        <begin position="767"/>
        <end position="785"/>
    </location>
</feature>
<keyword evidence="7" id="KW-0675">Receptor</keyword>
<evidence type="ECO:0000259" key="11">
    <source>
        <dbReference type="PROSITE" id="PS50259"/>
    </source>
</evidence>
<feature type="transmembrane region" description="Helical" evidence="10">
    <location>
        <begin position="805"/>
        <end position="825"/>
    </location>
</feature>
<keyword evidence="3 10" id="KW-0812">Transmembrane</keyword>
<dbReference type="InterPro" id="IPR000337">
    <property type="entry name" value="GPCR_3"/>
</dbReference>
<evidence type="ECO:0000256" key="5">
    <source>
        <dbReference type="ARBA" id="ARBA00023040"/>
    </source>
</evidence>
<dbReference type="InterPro" id="IPR050726">
    <property type="entry name" value="mGluR"/>
</dbReference>
<dbReference type="GO" id="GO:0004930">
    <property type="term" value="F:G protein-coupled receptor activity"/>
    <property type="evidence" value="ECO:0007669"/>
    <property type="project" value="UniProtKB-KW"/>
</dbReference>